<protein>
    <submittedName>
        <fullName evidence="7">PlsC domain-containing protein</fullName>
    </submittedName>
</protein>
<dbReference type="GO" id="GO:0003841">
    <property type="term" value="F:1-acylglycerol-3-phosphate O-acyltransferase activity"/>
    <property type="evidence" value="ECO:0007669"/>
    <property type="project" value="TreeGrafter"/>
</dbReference>
<dbReference type="PANTHER" id="PTHR10434">
    <property type="entry name" value="1-ACYL-SN-GLYCEROL-3-PHOSPHATE ACYLTRANSFERASE"/>
    <property type="match status" value="1"/>
</dbReference>
<feature type="non-terminal residue" evidence="7">
    <location>
        <position position="1"/>
    </location>
</feature>
<keyword evidence="4" id="KW-0443">Lipid metabolism</keyword>
<proteinExistence type="predicted"/>
<dbReference type="EMBL" id="BLLF01002766">
    <property type="protein sequence ID" value="GFH25257.1"/>
    <property type="molecule type" value="Genomic_DNA"/>
</dbReference>
<keyword evidence="5" id="KW-0012">Acyltransferase</keyword>
<dbReference type="GO" id="GO:0006654">
    <property type="term" value="P:phosphatidic acid biosynthetic process"/>
    <property type="evidence" value="ECO:0007669"/>
    <property type="project" value="TreeGrafter"/>
</dbReference>
<dbReference type="CDD" id="cd07989">
    <property type="entry name" value="LPLAT_AGPAT-like"/>
    <property type="match status" value="1"/>
</dbReference>
<sequence>LECLKACGQLLQRGAPVLFFPEGTRSKSRVMAGFKKGAFSVAVKAGVDIVPVTLLGTGDLMPSGSESVLRPGKVIITVHPAIPTAGRDAGKPPTHP</sequence>
<dbReference type="Pfam" id="PF01553">
    <property type="entry name" value="Acyltransferase"/>
    <property type="match status" value="1"/>
</dbReference>
<evidence type="ECO:0000256" key="4">
    <source>
        <dbReference type="ARBA" id="ARBA00023098"/>
    </source>
</evidence>
<keyword evidence="3" id="KW-0808">Transferase</keyword>
<evidence type="ECO:0000313" key="8">
    <source>
        <dbReference type="Proteomes" id="UP000485058"/>
    </source>
</evidence>
<accession>A0A699ZR25</accession>
<dbReference type="SUPFAM" id="SSF69593">
    <property type="entry name" value="Glycerol-3-phosphate (1)-acyltransferase"/>
    <property type="match status" value="1"/>
</dbReference>
<evidence type="ECO:0000256" key="5">
    <source>
        <dbReference type="ARBA" id="ARBA00023315"/>
    </source>
</evidence>
<keyword evidence="2" id="KW-0444">Lipid biosynthesis</keyword>
<gene>
    <name evidence="7" type="ORF">HaLaN_23193</name>
</gene>
<reference evidence="7 8" key="1">
    <citation type="submission" date="2020-02" db="EMBL/GenBank/DDBJ databases">
        <title>Draft genome sequence of Haematococcus lacustris strain NIES-144.</title>
        <authorList>
            <person name="Morimoto D."/>
            <person name="Nakagawa S."/>
            <person name="Yoshida T."/>
            <person name="Sawayama S."/>
        </authorList>
    </citation>
    <scope>NUCLEOTIDE SEQUENCE [LARGE SCALE GENOMIC DNA]</scope>
    <source>
        <strain evidence="7 8">NIES-144</strain>
    </source>
</reference>
<evidence type="ECO:0000256" key="2">
    <source>
        <dbReference type="ARBA" id="ARBA00022516"/>
    </source>
</evidence>
<organism evidence="7 8">
    <name type="scientific">Haematococcus lacustris</name>
    <name type="common">Green alga</name>
    <name type="synonym">Haematococcus pluvialis</name>
    <dbReference type="NCBI Taxonomy" id="44745"/>
    <lineage>
        <taxon>Eukaryota</taxon>
        <taxon>Viridiplantae</taxon>
        <taxon>Chlorophyta</taxon>
        <taxon>core chlorophytes</taxon>
        <taxon>Chlorophyceae</taxon>
        <taxon>CS clade</taxon>
        <taxon>Chlamydomonadales</taxon>
        <taxon>Haematococcaceae</taxon>
        <taxon>Haematococcus</taxon>
    </lineage>
</organism>
<dbReference type="PANTHER" id="PTHR10434:SF64">
    <property type="entry name" value="1-ACYL-SN-GLYCEROL-3-PHOSPHATE ACYLTRANSFERASE-RELATED"/>
    <property type="match status" value="1"/>
</dbReference>
<feature type="domain" description="Phospholipid/glycerol acyltransferase" evidence="6">
    <location>
        <begin position="4"/>
        <end position="53"/>
    </location>
</feature>
<comment type="caution">
    <text evidence="7">The sequence shown here is derived from an EMBL/GenBank/DDBJ whole genome shotgun (WGS) entry which is preliminary data.</text>
</comment>
<keyword evidence="8" id="KW-1185">Reference proteome</keyword>
<evidence type="ECO:0000256" key="1">
    <source>
        <dbReference type="ARBA" id="ARBA00005189"/>
    </source>
</evidence>
<evidence type="ECO:0000256" key="3">
    <source>
        <dbReference type="ARBA" id="ARBA00022679"/>
    </source>
</evidence>
<comment type="pathway">
    <text evidence="1">Lipid metabolism.</text>
</comment>
<evidence type="ECO:0000259" key="6">
    <source>
        <dbReference type="Pfam" id="PF01553"/>
    </source>
</evidence>
<dbReference type="Proteomes" id="UP000485058">
    <property type="component" value="Unassembled WGS sequence"/>
</dbReference>
<name>A0A699ZR25_HAELA</name>
<dbReference type="InterPro" id="IPR002123">
    <property type="entry name" value="Plipid/glycerol_acylTrfase"/>
</dbReference>
<evidence type="ECO:0000313" key="7">
    <source>
        <dbReference type="EMBL" id="GFH25257.1"/>
    </source>
</evidence>
<dbReference type="AlphaFoldDB" id="A0A699ZR25"/>